<organism evidence="2 3">
    <name type="scientific">Natranaerovirga hydrolytica</name>
    <dbReference type="NCBI Taxonomy" id="680378"/>
    <lineage>
        <taxon>Bacteria</taxon>
        <taxon>Bacillati</taxon>
        <taxon>Bacillota</taxon>
        <taxon>Clostridia</taxon>
        <taxon>Lachnospirales</taxon>
        <taxon>Natranaerovirgaceae</taxon>
        <taxon>Natranaerovirga</taxon>
    </lineage>
</organism>
<protein>
    <submittedName>
        <fullName evidence="2">Amidase</fullName>
    </submittedName>
</protein>
<evidence type="ECO:0000259" key="1">
    <source>
        <dbReference type="Pfam" id="PF01425"/>
    </source>
</evidence>
<dbReference type="EMBL" id="SMGQ01000015">
    <property type="protein sequence ID" value="TCK90631.1"/>
    <property type="molecule type" value="Genomic_DNA"/>
</dbReference>
<proteinExistence type="predicted"/>
<evidence type="ECO:0000313" key="2">
    <source>
        <dbReference type="EMBL" id="TCK90631.1"/>
    </source>
</evidence>
<accession>A0A4V2PZP1</accession>
<dbReference type="PANTHER" id="PTHR42678:SF34">
    <property type="entry name" value="OS04G0183300 PROTEIN"/>
    <property type="match status" value="1"/>
</dbReference>
<feature type="domain" description="Amidase" evidence="1">
    <location>
        <begin position="68"/>
        <end position="505"/>
    </location>
</feature>
<dbReference type="SUPFAM" id="SSF75304">
    <property type="entry name" value="Amidase signature (AS) enzymes"/>
    <property type="match status" value="1"/>
</dbReference>
<keyword evidence="3" id="KW-1185">Reference proteome</keyword>
<sequence length="523" mass="57928">MAIKEYSLFIKIHKYKYLYNEKYIFVQYFISKNIDKEGVRLTQYFKVEEASITDITQGFEKNILSSKELVLMYLERIAQYDQKGPKLNSVLEINPDAIHIAEAMDYERKTKGLRSQLHGIPVLLKDNIDTEDKMHTSAGSLALKDSYANEDAFLVKQLRKAGAIILGKTNMTEWANFMTEGMPAGYSSRGGQVLNPYDPKNLTPGGSSSGSGVAVSSNFVTVAVGTETSGSVISPSTENSIVGLKPTIGLISRSGIIPISNSQDTAGPMGKTVEDVAILLNGMTGIDVKDPITQTSKDYVGIDYTTFLNRKGLDNVRIGVPRNYFFDSITTEEVKVIEKQLDAIEQAGATIIDPIEISSAKDIHSKIVMLYEFKPTLNAYLSKLKENVPIHSLEELINYNNRYAEIMLKYGQTDLIASEKTSGTLTELEYIQSRTKDLQLSTTEGIDKVMNKHKLDALIFPSYTGVEIIAKAGYPSITVPAGYLENKQPFGITFAGQAYSEGKLLQIAYAYEQLTQIRKAPQL</sequence>
<dbReference type="PANTHER" id="PTHR42678">
    <property type="entry name" value="AMIDASE"/>
    <property type="match status" value="1"/>
</dbReference>
<dbReference type="Gene3D" id="3.90.1300.10">
    <property type="entry name" value="Amidase signature (AS) domain"/>
    <property type="match status" value="1"/>
</dbReference>
<reference evidence="2 3" key="1">
    <citation type="submission" date="2019-03" db="EMBL/GenBank/DDBJ databases">
        <title>Genomic Encyclopedia of Type Strains, Phase IV (KMG-IV): sequencing the most valuable type-strain genomes for metagenomic binning, comparative biology and taxonomic classification.</title>
        <authorList>
            <person name="Goeker M."/>
        </authorList>
    </citation>
    <scope>NUCLEOTIDE SEQUENCE [LARGE SCALE GENOMIC DNA]</scope>
    <source>
        <strain evidence="2 3">DSM 24176</strain>
    </source>
</reference>
<gene>
    <name evidence="2" type="ORF">EDC19_2400</name>
</gene>
<dbReference type="AlphaFoldDB" id="A0A4V2PZP1"/>
<evidence type="ECO:0000313" key="3">
    <source>
        <dbReference type="Proteomes" id="UP000294545"/>
    </source>
</evidence>
<dbReference type="Pfam" id="PF01425">
    <property type="entry name" value="Amidase"/>
    <property type="match status" value="1"/>
</dbReference>
<name>A0A4V2PZP1_9FIRM</name>
<comment type="caution">
    <text evidence="2">The sequence shown here is derived from an EMBL/GenBank/DDBJ whole genome shotgun (WGS) entry which is preliminary data.</text>
</comment>
<dbReference type="InterPro" id="IPR036928">
    <property type="entry name" value="AS_sf"/>
</dbReference>
<dbReference type="InterPro" id="IPR023631">
    <property type="entry name" value="Amidase_dom"/>
</dbReference>
<dbReference type="NCBIfam" id="NF005300">
    <property type="entry name" value="PRK06828.1"/>
    <property type="match status" value="1"/>
</dbReference>
<dbReference type="Proteomes" id="UP000294545">
    <property type="component" value="Unassembled WGS sequence"/>
</dbReference>